<proteinExistence type="predicted"/>
<reference evidence="1" key="1">
    <citation type="submission" date="2019-02" db="EMBL/GenBank/DDBJ databases">
        <authorList>
            <person name="Gruber-Vodicka R. H."/>
            <person name="Seah K. B. B."/>
        </authorList>
    </citation>
    <scope>NUCLEOTIDE SEQUENCE</scope>
    <source>
        <strain evidence="2">BECK_BY1</strain>
        <strain evidence="3">BECK_BY2</strain>
        <strain evidence="1">BECK_BY3</strain>
    </source>
</reference>
<gene>
    <name evidence="2" type="ORF">BECKTUN1418D_GA0071000_13044</name>
    <name evidence="3" type="ORF">BECKTUN1418E_GA0071001_11048</name>
    <name evidence="1" type="ORF">BECKTUN1418F_GA0071002_11087</name>
</gene>
<evidence type="ECO:0000313" key="3">
    <source>
        <dbReference type="EMBL" id="VFK65252.1"/>
    </source>
</evidence>
<protein>
    <submittedName>
        <fullName evidence="1">Uncharacterized protein</fullName>
    </submittedName>
</protein>
<dbReference type="EMBL" id="CAADFX010000304">
    <property type="protein sequence ID" value="VFK64986.1"/>
    <property type="molecule type" value="Genomic_DNA"/>
</dbReference>
<organism evidence="1">
    <name type="scientific">Candidatus Kentrum sp. TUN</name>
    <dbReference type="NCBI Taxonomy" id="2126343"/>
    <lineage>
        <taxon>Bacteria</taxon>
        <taxon>Pseudomonadati</taxon>
        <taxon>Pseudomonadota</taxon>
        <taxon>Gammaproteobacteria</taxon>
        <taxon>Candidatus Kentrum</taxon>
    </lineage>
</organism>
<dbReference type="EMBL" id="CAADFV010000104">
    <property type="protein sequence ID" value="VFK65252.1"/>
    <property type="molecule type" value="Genomic_DNA"/>
</dbReference>
<dbReference type="EMBL" id="CAADFY010000108">
    <property type="protein sequence ID" value="VFK57231.1"/>
    <property type="molecule type" value="Genomic_DNA"/>
</dbReference>
<name>A0A450ZTX3_9GAMM</name>
<accession>A0A450ZTX3</accession>
<dbReference type="AlphaFoldDB" id="A0A450ZTX3"/>
<evidence type="ECO:0000313" key="1">
    <source>
        <dbReference type="EMBL" id="VFK57231.1"/>
    </source>
</evidence>
<sequence length="80" mass="9242">MEGNPAVFRQISEEVIREKREKHHHLLANDLERILYGRSSTVTQPFISLVKQVPNDKERGLPLLHIKEPTEKNRGRCSIG</sequence>
<evidence type="ECO:0000313" key="2">
    <source>
        <dbReference type="EMBL" id="VFK64986.1"/>
    </source>
</evidence>